<dbReference type="Proteomes" id="UP000050525">
    <property type="component" value="Unassembled WGS sequence"/>
</dbReference>
<protein>
    <submittedName>
        <fullName evidence="1">Uncharacterized protein</fullName>
    </submittedName>
</protein>
<accession>A0A151M109</accession>
<keyword evidence="2" id="KW-1185">Reference proteome</keyword>
<dbReference type="EMBL" id="AKHW03006853">
    <property type="protein sequence ID" value="KYO18204.1"/>
    <property type="molecule type" value="Genomic_DNA"/>
</dbReference>
<comment type="caution">
    <text evidence="1">The sequence shown here is derived from an EMBL/GenBank/DDBJ whole genome shotgun (WGS) entry which is preliminary data.</text>
</comment>
<proteinExistence type="predicted"/>
<sequence length="80" mass="9003">MNCWEGCRGVGGMGAPPLWTILQEQLLGTCFKSPKQIPFLSLTHHNYKAPYAKPNKLLQVKNKKHKNTANAPSLLWQEIS</sequence>
<organism evidence="1 2">
    <name type="scientific">Alligator mississippiensis</name>
    <name type="common">American alligator</name>
    <dbReference type="NCBI Taxonomy" id="8496"/>
    <lineage>
        <taxon>Eukaryota</taxon>
        <taxon>Metazoa</taxon>
        <taxon>Chordata</taxon>
        <taxon>Craniata</taxon>
        <taxon>Vertebrata</taxon>
        <taxon>Euteleostomi</taxon>
        <taxon>Archelosauria</taxon>
        <taxon>Archosauria</taxon>
        <taxon>Crocodylia</taxon>
        <taxon>Alligatoridae</taxon>
        <taxon>Alligatorinae</taxon>
        <taxon>Alligator</taxon>
    </lineage>
</organism>
<evidence type="ECO:0000313" key="2">
    <source>
        <dbReference type="Proteomes" id="UP000050525"/>
    </source>
</evidence>
<reference evidence="1 2" key="1">
    <citation type="journal article" date="2012" name="Genome Biol.">
        <title>Sequencing three crocodilian genomes to illuminate the evolution of archosaurs and amniotes.</title>
        <authorList>
            <person name="St John J.A."/>
            <person name="Braun E.L."/>
            <person name="Isberg S.R."/>
            <person name="Miles L.G."/>
            <person name="Chong A.Y."/>
            <person name="Gongora J."/>
            <person name="Dalzell P."/>
            <person name="Moran C."/>
            <person name="Bed'hom B."/>
            <person name="Abzhanov A."/>
            <person name="Burgess S.C."/>
            <person name="Cooksey A.M."/>
            <person name="Castoe T.A."/>
            <person name="Crawford N.G."/>
            <person name="Densmore L.D."/>
            <person name="Drew J.C."/>
            <person name="Edwards S.V."/>
            <person name="Faircloth B.C."/>
            <person name="Fujita M.K."/>
            <person name="Greenwold M.J."/>
            <person name="Hoffmann F.G."/>
            <person name="Howard J.M."/>
            <person name="Iguchi T."/>
            <person name="Janes D.E."/>
            <person name="Khan S.Y."/>
            <person name="Kohno S."/>
            <person name="de Koning A.J."/>
            <person name="Lance S.L."/>
            <person name="McCarthy F.M."/>
            <person name="McCormack J.E."/>
            <person name="Merchant M.E."/>
            <person name="Peterson D.G."/>
            <person name="Pollock D.D."/>
            <person name="Pourmand N."/>
            <person name="Raney B.J."/>
            <person name="Roessler K.A."/>
            <person name="Sanford J.R."/>
            <person name="Sawyer R.H."/>
            <person name="Schmidt C.J."/>
            <person name="Triplett E.W."/>
            <person name="Tuberville T.D."/>
            <person name="Venegas-Anaya M."/>
            <person name="Howard J.T."/>
            <person name="Jarvis E.D."/>
            <person name="Guillette L.J.Jr."/>
            <person name="Glenn T.C."/>
            <person name="Green R.E."/>
            <person name="Ray D.A."/>
        </authorList>
    </citation>
    <scope>NUCLEOTIDE SEQUENCE [LARGE SCALE GENOMIC DNA]</scope>
    <source>
        <strain evidence="1">KSC_2009_1</strain>
    </source>
</reference>
<gene>
    <name evidence="1" type="ORF">Y1Q_0011763</name>
</gene>
<name>A0A151M109_ALLMI</name>
<dbReference type="AlphaFoldDB" id="A0A151M109"/>
<evidence type="ECO:0000313" key="1">
    <source>
        <dbReference type="EMBL" id="KYO18204.1"/>
    </source>
</evidence>